<evidence type="ECO:0000256" key="11">
    <source>
        <dbReference type="RuleBase" id="RU000461"/>
    </source>
</evidence>
<evidence type="ECO:0000313" key="13">
    <source>
        <dbReference type="EMBL" id="KAL3533881.1"/>
    </source>
</evidence>
<dbReference type="GO" id="GO:0046872">
    <property type="term" value="F:metal ion binding"/>
    <property type="evidence" value="ECO:0007669"/>
    <property type="project" value="UniProtKB-KW"/>
</dbReference>
<evidence type="ECO:0000256" key="2">
    <source>
        <dbReference type="ARBA" id="ARBA00004370"/>
    </source>
</evidence>
<comment type="subcellular location">
    <subcellularLocation>
        <location evidence="2">Membrane</location>
    </subcellularLocation>
</comment>
<organism evidence="13 14">
    <name type="scientific">Cinchona calisaya</name>
    <dbReference type="NCBI Taxonomy" id="153742"/>
    <lineage>
        <taxon>Eukaryota</taxon>
        <taxon>Viridiplantae</taxon>
        <taxon>Streptophyta</taxon>
        <taxon>Embryophyta</taxon>
        <taxon>Tracheophyta</taxon>
        <taxon>Spermatophyta</taxon>
        <taxon>Magnoliopsida</taxon>
        <taxon>eudicotyledons</taxon>
        <taxon>Gunneridae</taxon>
        <taxon>Pentapetalae</taxon>
        <taxon>asterids</taxon>
        <taxon>lamiids</taxon>
        <taxon>Gentianales</taxon>
        <taxon>Rubiaceae</taxon>
        <taxon>Cinchonoideae</taxon>
        <taxon>Cinchoneae</taxon>
        <taxon>Cinchona</taxon>
    </lineage>
</organism>
<feature type="binding site" description="axial binding residue" evidence="10">
    <location>
        <position position="452"/>
    </location>
    <ligand>
        <name>heme</name>
        <dbReference type="ChEBI" id="CHEBI:30413"/>
    </ligand>
    <ligandPart>
        <name>Fe</name>
        <dbReference type="ChEBI" id="CHEBI:18248"/>
    </ligandPart>
</feature>
<dbReference type="InterPro" id="IPR001128">
    <property type="entry name" value="Cyt_P450"/>
</dbReference>
<evidence type="ECO:0008006" key="15">
    <source>
        <dbReference type="Google" id="ProtNLM"/>
    </source>
</evidence>
<proteinExistence type="inferred from homology"/>
<keyword evidence="12" id="KW-0812">Transmembrane</keyword>
<feature type="transmembrane region" description="Helical" evidence="12">
    <location>
        <begin position="7"/>
        <end position="25"/>
    </location>
</feature>
<comment type="similarity">
    <text evidence="3 11">Belongs to the cytochrome P450 family.</text>
</comment>
<dbReference type="InterPro" id="IPR036396">
    <property type="entry name" value="Cyt_P450_sf"/>
</dbReference>
<dbReference type="EMBL" id="JBJUIK010000003">
    <property type="protein sequence ID" value="KAL3533881.1"/>
    <property type="molecule type" value="Genomic_DNA"/>
</dbReference>
<evidence type="ECO:0000256" key="7">
    <source>
        <dbReference type="ARBA" id="ARBA00023004"/>
    </source>
</evidence>
<evidence type="ECO:0000313" key="14">
    <source>
        <dbReference type="Proteomes" id="UP001630127"/>
    </source>
</evidence>
<evidence type="ECO:0000256" key="1">
    <source>
        <dbReference type="ARBA" id="ARBA00001971"/>
    </source>
</evidence>
<evidence type="ECO:0000256" key="9">
    <source>
        <dbReference type="ARBA" id="ARBA00023136"/>
    </source>
</evidence>
<keyword evidence="14" id="KW-1185">Reference proteome</keyword>
<dbReference type="FunFam" id="1.10.630.10:FF:000019">
    <property type="entry name" value="Cytochrome P450 family protein"/>
    <property type="match status" value="1"/>
</dbReference>
<dbReference type="PANTHER" id="PTHR47943">
    <property type="entry name" value="CYTOCHROME P450 93A3-LIKE"/>
    <property type="match status" value="1"/>
</dbReference>
<dbReference type="PANTHER" id="PTHR47943:SF8">
    <property type="entry name" value="CYTOCHROME P450"/>
    <property type="match status" value="1"/>
</dbReference>
<dbReference type="PRINTS" id="PR00463">
    <property type="entry name" value="EP450I"/>
</dbReference>
<dbReference type="CDD" id="cd20655">
    <property type="entry name" value="CYP93"/>
    <property type="match status" value="1"/>
</dbReference>
<dbReference type="SUPFAM" id="SSF48264">
    <property type="entry name" value="Cytochrome P450"/>
    <property type="match status" value="1"/>
</dbReference>
<comment type="caution">
    <text evidence="13">The sequence shown here is derived from an EMBL/GenBank/DDBJ whole genome shotgun (WGS) entry which is preliminary data.</text>
</comment>
<dbReference type="GO" id="GO:0004497">
    <property type="term" value="F:monooxygenase activity"/>
    <property type="evidence" value="ECO:0007669"/>
    <property type="project" value="UniProtKB-KW"/>
</dbReference>
<gene>
    <name evidence="13" type="ORF">ACH5RR_007402</name>
</gene>
<comment type="cofactor">
    <cofactor evidence="1 10">
        <name>heme</name>
        <dbReference type="ChEBI" id="CHEBI:30413"/>
    </cofactor>
</comment>
<evidence type="ECO:0000256" key="10">
    <source>
        <dbReference type="PIRSR" id="PIRSR602401-1"/>
    </source>
</evidence>
<dbReference type="PROSITE" id="PS00086">
    <property type="entry name" value="CYTOCHROME_P450"/>
    <property type="match status" value="1"/>
</dbReference>
<dbReference type="AlphaFoldDB" id="A0ABD3ARQ7"/>
<evidence type="ECO:0000256" key="12">
    <source>
        <dbReference type="SAM" id="Phobius"/>
    </source>
</evidence>
<evidence type="ECO:0000256" key="5">
    <source>
        <dbReference type="ARBA" id="ARBA00022723"/>
    </source>
</evidence>
<accession>A0ABD3ARQ7</accession>
<keyword evidence="12" id="KW-1133">Transmembrane helix</keyword>
<protein>
    <recommendedName>
        <fullName evidence="15">3,9-dihydroxypterocarpan 6A-monooxygenase</fullName>
    </recommendedName>
</protein>
<dbReference type="PRINTS" id="PR00385">
    <property type="entry name" value="P450"/>
</dbReference>
<sequence>MADFQEYIIIFLIFLISTILFRQLFRTQKLPPGPLALPIIGHLHLLSPAPHKALHKLSMRYGPLFRVNFGSIPCIVASSPEIAKECLKTHEISFSNRPQIASISYLTYGSQDFAFAPYGPYWKFIKKLCMSKLLGGQTLDLLFPIRHSEVKNLIESFLMYANAGKSVNIREELMRTTNNVISGMIMSERCSGNDYEAVEVRKLIIEAAELCGQFNLSDLFWFCKNLDLQGFGKRLKKVRDKYDEMMKRIIEDHQEKRKAKEVSDDSVLPAVKDLLDILLDISEDQSSEFKLTEENIKAFILDVFTGGSDTSAIAVEWALAELINHPNIMEKVAQEIDFVVGKNRLVQESDIPKLPYLQAVVKESLRLHPPGGSFIVRESSEHCNIEGYHIPAKTRLLVNVWAIYRDPKYWENPLEFQPERFLTEDQGSLKGQFDVRGQHYHFLPFGSGRRGCPGISLALQVVQTSLAAMVQCFQWKVVDGKGNNGTIDMEEGKGATLPRAHPLVCVPVLRVNPLPPI</sequence>
<evidence type="ECO:0000256" key="8">
    <source>
        <dbReference type="ARBA" id="ARBA00023033"/>
    </source>
</evidence>
<dbReference type="Pfam" id="PF00067">
    <property type="entry name" value="p450"/>
    <property type="match status" value="1"/>
</dbReference>
<evidence type="ECO:0000256" key="6">
    <source>
        <dbReference type="ARBA" id="ARBA00023002"/>
    </source>
</evidence>
<evidence type="ECO:0000256" key="3">
    <source>
        <dbReference type="ARBA" id="ARBA00010617"/>
    </source>
</evidence>
<keyword evidence="6 11" id="KW-0560">Oxidoreductase</keyword>
<keyword evidence="5 10" id="KW-0479">Metal-binding</keyword>
<dbReference type="Gene3D" id="1.10.630.10">
    <property type="entry name" value="Cytochrome P450"/>
    <property type="match status" value="1"/>
</dbReference>
<dbReference type="InterPro" id="IPR002401">
    <property type="entry name" value="Cyt_P450_E_grp-I"/>
</dbReference>
<keyword evidence="8 11" id="KW-0503">Monooxygenase</keyword>
<reference evidence="13 14" key="1">
    <citation type="submission" date="2024-11" db="EMBL/GenBank/DDBJ databases">
        <title>A near-complete genome assembly of Cinchona calisaya.</title>
        <authorList>
            <person name="Lian D.C."/>
            <person name="Zhao X.W."/>
            <person name="Wei L."/>
        </authorList>
    </citation>
    <scope>NUCLEOTIDE SEQUENCE [LARGE SCALE GENOMIC DNA]</scope>
    <source>
        <tissue evidence="13">Nenye</tissue>
    </source>
</reference>
<evidence type="ECO:0000256" key="4">
    <source>
        <dbReference type="ARBA" id="ARBA00022617"/>
    </source>
</evidence>
<dbReference type="Proteomes" id="UP001630127">
    <property type="component" value="Unassembled WGS sequence"/>
</dbReference>
<dbReference type="InterPro" id="IPR017972">
    <property type="entry name" value="Cyt_P450_CS"/>
</dbReference>
<keyword evidence="4 10" id="KW-0349">Heme</keyword>
<keyword evidence="7 10" id="KW-0408">Iron</keyword>
<dbReference type="GO" id="GO:0016020">
    <property type="term" value="C:membrane"/>
    <property type="evidence" value="ECO:0007669"/>
    <property type="project" value="UniProtKB-SubCell"/>
</dbReference>
<name>A0ABD3ARQ7_9GENT</name>
<keyword evidence="9 12" id="KW-0472">Membrane</keyword>